<feature type="transmembrane region" description="Helical" evidence="6">
    <location>
        <begin position="344"/>
        <end position="361"/>
    </location>
</feature>
<dbReference type="PANTHER" id="PTHR30566:SF5">
    <property type="entry name" value="MECHANOSENSITIVE ION CHANNEL PROTEIN 1, MITOCHONDRIAL-RELATED"/>
    <property type="match status" value="1"/>
</dbReference>
<evidence type="ECO:0000256" key="7">
    <source>
        <dbReference type="SAM" id="SignalP"/>
    </source>
</evidence>
<dbReference type="InterPro" id="IPR010920">
    <property type="entry name" value="LSM_dom_sf"/>
</dbReference>
<keyword evidence="10" id="KW-1185">Reference proteome</keyword>
<keyword evidence="7" id="KW-0732">Signal</keyword>
<evidence type="ECO:0000259" key="8">
    <source>
        <dbReference type="Pfam" id="PF00924"/>
    </source>
</evidence>
<evidence type="ECO:0000313" key="10">
    <source>
        <dbReference type="Proteomes" id="UP000494269"/>
    </source>
</evidence>
<feature type="signal peptide" evidence="7">
    <location>
        <begin position="1"/>
        <end position="29"/>
    </location>
</feature>
<keyword evidence="5 6" id="KW-0472">Membrane</keyword>
<protein>
    <recommendedName>
        <fullName evidence="8">Mechanosensitive ion channel MscS domain-containing protein</fullName>
    </recommendedName>
</protein>
<dbReference type="SUPFAM" id="SSF50182">
    <property type="entry name" value="Sm-like ribonucleoproteins"/>
    <property type="match status" value="1"/>
</dbReference>
<dbReference type="InterPro" id="IPR011014">
    <property type="entry name" value="MscS_channel_TM-2"/>
</dbReference>
<feature type="transmembrane region" description="Helical" evidence="6">
    <location>
        <begin position="268"/>
        <end position="289"/>
    </location>
</feature>
<dbReference type="Proteomes" id="UP000494269">
    <property type="component" value="Unassembled WGS sequence"/>
</dbReference>
<dbReference type="Pfam" id="PF00924">
    <property type="entry name" value="MS_channel_2nd"/>
    <property type="match status" value="1"/>
</dbReference>
<feature type="transmembrane region" description="Helical" evidence="6">
    <location>
        <begin position="301"/>
        <end position="323"/>
    </location>
</feature>
<reference evidence="9 10" key="1">
    <citation type="submission" date="2020-04" db="EMBL/GenBank/DDBJ databases">
        <authorList>
            <person name="De Canck E."/>
        </authorList>
    </citation>
    <scope>NUCLEOTIDE SEQUENCE [LARGE SCALE GENOMIC DNA]</scope>
    <source>
        <strain evidence="9 10">LMG 3441</strain>
    </source>
</reference>
<organism evidence="9 10">
    <name type="scientific">Achromobacter kerstersii</name>
    <dbReference type="NCBI Taxonomy" id="1353890"/>
    <lineage>
        <taxon>Bacteria</taxon>
        <taxon>Pseudomonadati</taxon>
        <taxon>Pseudomonadota</taxon>
        <taxon>Betaproteobacteria</taxon>
        <taxon>Burkholderiales</taxon>
        <taxon>Alcaligenaceae</taxon>
        <taxon>Achromobacter</taxon>
    </lineage>
</organism>
<dbReference type="Gene3D" id="2.30.30.60">
    <property type="match status" value="1"/>
</dbReference>
<evidence type="ECO:0000313" key="9">
    <source>
        <dbReference type="EMBL" id="CAB3743324.1"/>
    </source>
</evidence>
<dbReference type="PROSITE" id="PS01246">
    <property type="entry name" value="UPF0003"/>
    <property type="match status" value="1"/>
</dbReference>
<dbReference type="PANTHER" id="PTHR30566">
    <property type="entry name" value="YNAI-RELATED MECHANOSENSITIVE ION CHANNEL"/>
    <property type="match status" value="1"/>
</dbReference>
<feature type="chain" id="PRO_5028846784" description="Mechanosensitive ion channel MscS domain-containing protein" evidence="7">
    <location>
        <begin position="30"/>
        <end position="563"/>
    </location>
</feature>
<dbReference type="SUPFAM" id="SSF82861">
    <property type="entry name" value="Mechanosensitive channel protein MscS (YggB), transmembrane region"/>
    <property type="match status" value="1"/>
</dbReference>
<sequence length="563" mass="60959">MVNLSTYRAKMASAVLSVCIVLFVPFAVASSSPVDVTNQLTPVNRASPSETYQSLIAGSERLEDAYTRYKTDKSFARLREVRYQFDRLRGLLDLSAVPSANRVKVGNAALTYLADILARLPPVDLTSVPGASASDKALPARWTIPGTDIQMARVEDGPNTGDYLITGESISNLAGYYDRVRTLPLQIPRQYVSFHKEHISATGPLIPGWITDRVPEALKVAYLDTPVWKIIAIAFVGLVMLGLSYGWTAIARSRGGQAGELRRLAWRLTIPVALLAIYFVTDWYVIAHINPAGHFATGESLLATAAFYTLVAWAVWIGCFLLAETAINAPRRAGNSLDAHLLRLSARIAAIGSVGGILVYGANEIGIPAYGLIAGIGVGGFALALAAQSTIENLIGGVALFVDRPFRIGDTIQFGDQRGSVEMVGTRSSRIRALDGTLITVPNSDLAKMKIVNFSARDKCLFVHTLALDVTSPTRQIRVLLPRLHSLIASHDLVEKSEGWPRVRCTGVAIGRLEVELRAYVSTAHYTQFLATQESLLLQVLGAVEEMEIKLAPAVVAATYESE</sequence>
<evidence type="ECO:0000256" key="6">
    <source>
        <dbReference type="SAM" id="Phobius"/>
    </source>
</evidence>
<proteinExistence type="inferred from homology"/>
<dbReference type="GO" id="GO:0008381">
    <property type="term" value="F:mechanosensitive monoatomic ion channel activity"/>
    <property type="evidence" value="ECO:0007669"/>
    <property type="project" value="UniProtKB-ARBA"/>
</dbReference>
<dbReference type="InterPro" id="IPR006686">
    <property type="entry name" value="MscS_channel_CS"/>
</dbReference>
<evidence type="ECO:0000256" key="2">
    <source>
        <dbReference type="ARBA" id="ARBA00008017"/>
    </source>
</evidence>
<dbReference type="GO" id="GO:0016020">
    <property type="term" value="C:membrane"/>
    <property type="evidence" value="ECO:0007669"/>
    <property type="project" value="UniProtKB-SubCell"/>
</dbReference>
<feature type="domain" description="Mechanosensitive ion channel MscS" evidence="8">
    <location>
        <begin position="390"/>
        <end position="455"/>
    </location>
</feature>
<keyword evidence="4 6" id="KW-1133">Transmembrane helix</keyword>
<feature type="transmembrane region" description="Helical" evidence="6">
    <location>
        <begin position="227"/>
        <end position="247"/>
    </location>
</feature>
<dbReference type="EMBL" id="CADIJQ010000017">
    <property type="protein sequence ID" value="CAB3743324.1"/>
    <property type="molecule type" value="Genomic_DNA"/>
</dbReference>
<dbReference type="Gene3D" id="1.10.287.1260">
    <property type="match status" value="1"/>
</dbReference>
<evidence type="ECO:0000256" key="5">
    <source>
        <dbReference type="ARBA" id="ARBA00023136"/>
    </source>
</evidence>
<comment type="subcellular location">
    <subcellularLocation>
        <location evidence="1">Membrane</location>
        <topology evidence="1">Multi-pass membrane protein</topology>
    </subcellularLocation>
</comment>
<dbReference type="AlphaFoldDB" id="A0A6S7ASW1"/>
<keyword evidence="3 6" id="KW-0812">Transmembrane</keyword>
<evidence type="ECO:0000256" key="4">
    <source>
        <dbReference type="ARBA" id="ARBA00022989"/>
    </source>
</evidence>
<feature type="transmembrane region" description="Helical" evidence="6">
    <location>
        <begin position="367"/>
        <end position="387"/>
    </location>
</feature>
<accession>A0A6S7ASW1</accession>
<evidence type="ECO:0000256" key="3">
    <source>
        <dbReference type="ARBA" id="ARBA00022692"/>
    </source>
</evidence>
<dbReference type="InterPro" id="IPR023408">
    <property type="entry name" value="MscS_beta-dom_sf"/>
</dbReference>
<gene>
    <name evidence="9" type="ORF">LMG3441_05978</name>
</gene>
<name>A0A6S7ASW1_9BURK</name>
<dbReference type="InterPro" id="IPR006685">
    <property type="entry name" value="MscS_channel_2nd"/>
</dbReference>
<comment type="similarity">
    <text evidence="2">Belongs to the MscS (TC 1.A.23) family.</text>
</comment>
<evidence type="ECO:0000256" key="1">
    <source>
        <dbReference type="ARBA" id="ARBA00004141"/>
    </source>
</evidence>